<dbReference type="RefSeq" id="WP_147769615.1">
    <property type="nucleotide sequence ID" value="NZ_VRKQ01000018.1"/>
</dbReference>
<evidence type="ECO:0000313" key="3">
    <source>
        <dbReference type="Proteomes" id="UP000321080"/>
    </source>
</evidence>
<dbReference type="AlphaFoldDB" id="A0A5C7GEG5"/>
<sequence>MNREDAYYFNELKKAIAASFLRHHSAPDSINKWKGEDIVLFQEDLFNKVKAKVSEKWFYTYFKNEAQKLPRIDMLNLLAQYVEFENWHAFKESISVTIEKRRFEKRYLFIGFPILVFALMYWGLDKENEFHFCFVDEVKNRSITEIVLDIKVLQNDESPLYFKTDSSGCFSYITKADFVKFVVQSPYHKTDTITRYIDSNINKTVKLFTDDYALMLHYYSNGKVKDWKKHKIQLEGLIANDAQIYQLFDSSVGVEVFTKEEFIRLLTIPTQNLKRIQVLHKTMKNEQIVKLKFIVK</sequence>
<organism evidence="2 3">
    <name type="scientific">Seonamhaeicola maritimus</name>
    <dbReference type="NCBI Taxonomy" id="2591822"/>
    <lineage>
        <taxon>Bacteria</taxon>
        <taxon>Pseudomonadati</taxon>
        <taxon>Bacteroidota</taxon>
        <taxon>Flavobacteriia</taxon>
        <taxon>Flavobacteriales</taxon>
        <taxon>Flavobacteriaceae</taxon>
    </lineage>
</organism>
<accession>A0A5C7GEG5</accession>
<gene>
    <name evidence="2" type="ORF">FUA22_16115</name>
</gene>
<dbReference type="EMBL" id="VRKQ01000018">
    <property type="protein sequence ID" value="TXG35272.1"/>
    <property type="molecule type" value="Genomic_DNA"/>
</dbReference>
<evidence type="ECO:0000256" key="1">
    <source>
        <dbReference type="SAM" id="Phobius"/>
    </source>
</evidence>
<keyword evidence="3" id="KW-1185">Reference proteome</keyword>
<protein>
    <submittedName>
        <fullName evidence="2">Uncharacterized protein</fullName>
    </submittedName>
</protein>
<name>A0A5C7GEG5_9FLAO</name>
<comment type="caution">
    <text evidence="2">The sequence shown here is derived from an EMBL/GenBank/DDBJ whole genome shotgun (WGS) entry which is preliminary data.</text>
</comment>
<keyword evidence="1" id="KW-0472">Membrane</keyword>
<evidence type="ECO:0000313" key="2">
    <source>
        <dbReference type="EMBL" id="TXG35272.1"/>
    </source>
</evidence>
<dbReference type="OrthoDB" id="1272140at2"/>
<proteinExistence type="predicted"/>
<reference evidence="2 3" key="1">
    <citation type="submission" date="2019-08" db="EMBL/GenBank/DDBJ databases">
        <title>Seonamhaeicola sediminis sp. nov., isolated from marine sediment.</title>
        <authorList>
            <person name="Cao W.R."/>
        </authorList>
    </citation>
    <scope>NUCLEOTIDE SEQUENCE [LARGE SCALE GENOMIC DNA]</scope>
    <source>
        <strain evidence="2 3">1505</strain>
    </source>
</reference>
<keyword evidence="1" id="KW-1133">Transmembrane helix</keyword>
<keyword evidence="1" id="KW-0812">Transmembrane</keyword>
<dbReference type="Proteomes" id="UP000321080">
    <property type="component" value="Unassembled WGS sequence"/>
</dbReference>
<feature type="transmembrane region" description="Helical" evidence="1">
    <location>
        <begin position="107"/>
        <end position="124"/>
    </location>
</feature>